<dbReference type="AlphaFoldDB" id="A0A0D6PBH1"/>
<dbReference type="RefSeq" id="WP_048877504.1">
    <property type="nucleotide sequence ID" value="NZ_BANC01000015.1"/>
</dbReference>
<gene>
    <name evidence="2" type="ORF">Aam_015_032</name>
</gene>
<evidence type="ECO:0000313" key="2">
    <source>
        <dbReference type="EMBL" id="GAN79022.1"/>
    </source>
</evidence>
<reference evidence="2 3" key="1">
    <citation type="submission" date="2012-11" db="EMBL/GenBank/DDBJ databases">
        <title>Whole genome sequence of Acidocella aminolytica 101 = DSM 11237.</title>
        <authorList>
            <person name="Azuma Y."/>
            <person name="Higashiura N."/>
            <person name="Hirakawa H."/>
            <person name="Matsushita K."/>
        </authorList>
    </citation>
    <scope>NUCLEOTIDE SEQUENCE [LARGE SCALE GENOMIC DNA]</scope>
    <source>
        <strain evidence="3">101 / DSM 11237</strain>
    </source>
</reference>
<comment type="caution">
    <text evidence="2">The sequence shown here is derived from an EMBL/GenBank/DDBJ whole genome shotgun (WGS) entry which is preliminary data.</text>
</comment>
<organism evidence="2 3">
    <name type="scientific">Acidocella aminolytica 101 = DSM 11237</name>
    <dbReference type="NCBI Taxonomy" id="1120923"/>
    <lineage>
        <taxon>Bacteria</taxon>
        <taxon>Pseudomonadati</taxon>
        <taxon>Pseudomonadota</taxon>
        <taxon>Alphaproteobacteria</taxon>
        <taxon>Acetobacterales</taxon>
        <taxon>Acidocellaceae</taxon>
        <taxon>Acidocella</taxon>
    </lineage>
</organism>
<keyword evidence="3" id="KW-1185">Reference proteome</keyword>
<feature type="compositionally biased region" description="Basic and acidic residues" evidence="1">
    <location>
        <begin position="12"/>
        <end position="22"/>
    </location>
</feature>
<evidence type="ECO:0000256" key="1">
    <source>
        <dbReference type="SAM" id="MobiDB-lite"/>
    </source>
</evidence>
<sequence length="135" mass="15024">MNKRFNSNNSAFDERFKEEESRAATSAERGFSDLNKQLRSMIDLQADEIARLRGIIERAENLPERRAVALSSSSYQDERFGRTDVTALASDGSAWLLAHATRPGYSGGWKRLPDLPQVADEMNGSQSRAADDGDE</sequence>
<feature type="compositionally biased region" description="Polar residues" evidence="1">
    <location>
        <begin position="1"/>
        <end position="11"/>
    </location>
</feature>
<name>A0A0D6PBH1_9PROT</name>
<dbReference type="Proteomes" id="UP000032668">
    <property type="component" value="Unassembled WGS sequence"/>
</dbReference>
<evidence type="ECO:0000313" key="3">
    <source>
        <dbReference type="Proteomes" id="UP000032668"/>
    </source>
</evidence>
<protein>
    <submittedName>
        <fullName evidence="2">Uncharacterized protein</fullName>
    </submittedName>
</protein>
<dbReference type="STRING" id="1120923.SAMN02746095_03040"/>
<accession>A0A0D6PBH1</accession>
<feature type="region of interest" description="Disordered" evidence="1">
    <location>
        <begin position="1"/>
        <end position="30"/>
    </location>
</feature>
<dbReference type="EMBL" id="BANC01000015">
    <property type="protein sequence ID" value="GAN79022.1"/>
    <property type="molecule type" value="Genomic_DNA"/>
</dbReference>
<proteinExistence type="predicted"/>